<proteinExistence type="inferred from homology"/>
<dbReference type="InterPro" id="IPR006757">
    <property type="entry name" value="OGF_rcpt"/>
</dbReference>
<protein>
    <recommendedName>
        <fullName evidence="3">Opioid growth factor receptor (OGFr) conserved domain-containing protein</fullName>
    </recommendedName>
</protein>
<dbReference type="Pfam" id="PF04664">
    <property type="entry name" value="OGFr_N"/>
    <property type="match status" value="2"/>
</dbReference>
<evidence type="ECO:0000313" key="5">
    <source>
        <dbReference type="Proteomes" id="UP000799779"/>
    </source>
</evidence>
<name>A0A6A5W9S7_9PLEO</name>
<dbReference type="PANTHER" id="PTHR14015:SF2">
    <property type="entry name" value="OPIOID GROWTH FACTOR RECEPTOR (OGFR) CONSERVED DOMAIN-CONTAINING PROTEIN"/>
    <property type="match status" value="1"/>
</dbReference>
<dbReference type="AlphaFoldDB" id="A0A6A5W9S7"/>
<evidence type="ECO:0000259" key="3">
    <source>
        <dbReference type="Pfam" id="PF04664"/>
    </source>
</evidence>
<dbReference type="Proteomes" id="UP000799779">
    <property type="component" value="Unassembled WGS sequence"/>
</dbReference>
<dbReference type="OrthoDB" id="9030204at2759"/>
<comment type="similarity">
    <text evidence="1">Belongs to the opioid growth factor receptor family.</text>
</comment>
<feature type="domain" description="Opioid growth factor receptor (OGFr) conserved" evidence="3">
    <location>
        <begin position="238"/>
        <end position="277"/>
    </location>
</feature>
<reference evidence="4" key="1">
    <citation type="journal article" date="2020" name="Stud. Mycol.">
        <title>101 Dothideomycetes genomes: a test case for predicting lifestyles and emergence of pathogens.</title>
        <authorList>
            <person name="Haridas S."/>
            <person name="Albert R."/>
            <person name="Binder M."/>
            <person name="Bloem J."/>
            <person name="Labutti K."/>
            <person name="Salamov A."/>
            <person name="Andreopoulos B."/>
            <person name="Baker S."/>
            <person name="Barry K."/>
            <person name="Bills G."/>
            <person name="Bluhm B."/>
            <person name="Cannon C."/>
            <person name="Castanera R."/>
            <person name="Culley D."/>
            <person name="Daum C."/>
            <person name="Ezra D."/>
            <person name="Gonzalez J."/>
            <person name="Henrissat B."/>
            <person name="Kuo A."/>
            <person name="Liang C."/>
            <person name="Lipzen A."/>
            <person name="Lutzoni F."/>
            <person name="Magnuson J."/>
            <person name="Mondo S."/>
            <person name="Nolan M."/>
            <person name="Ohm R."/>
            <person name="Pangilinan J."/>
            <person name="Park H.-J."/>
            <person name="Ramirez L."/>
            <person name="Alfaro M."/>
            <person name="Sun H."/>
            <person name="Tritt A."/>
            <person name="Yoshinaga Y."/>
            <person name="Zwiers L.-H."/>
            <person name="Turgeon B."/>
            <person name="Goodwin S."/>
            <person name="Spatafora J."/>
            <person name="Crous P."/>
            <person name="Grigoriev I."/>
        </authorList>
    </citation>
    <scope>NUCLEOTIDE SEQUENCE</scope>
    <source>
        <strain evidence="4">CBS 123094</strain>
    </source>
</reference>
<gene>
    <name evidence="4" type="ORF">P154DRAFT_524134</name>
</gene>
<feature type="domain" description="Opioid growth factor receptor (OGFr) conserved" evidence="3">
    <location>
        <begin position="49"/>
        <end position="124"/>
    </location>
</feature>
<accession>A0A6A5W9S7</accession>
<dbReference type="GO" id="GO:0140625">
    <property type="term" value="F:opioid growth factor receptor activity"/>
    <property type="evidence" value="ECO:0007669"/>
    <property type="project" value="InterPro"/>
</dbReference>
<dbReference type="InterPro" id="IPR039574">
    <property type="entry name" value="OGFr"/>
</dbReference>
<evidence type="ECO:0000256" key="2">
    <source>
        <dbReference type="SAM" id="MobiDB-lite"/>
    </source>
</evidence>
<dbReference type="GO" id="GO:0016020">
    <property type="term" value="C:membrane"/>
    <property type="evidence" value="ECO:0007669"/>
    <property type="project" value="InterPro"/>
</dbReference>
<organism evidence="4 5">
    <name type="scientific">Amniculicola lignicola CBS 123094</name>
    <dbReference type="NCBI Taxonomy" id="1392246"/>
    <lineage>
        <taxon>Eukaryota</taxon>
        <taxon>Fungi</taxon>
        <taxon>Dikarya</taxon>
        <taxon>Ascomycota</taxon>
        <taxon>Pezizomycotina</taxon>
        <taxon>Dothideomycetes</taxon>
        <taxon>Pleosporomycetidae</taxon>
        <taxon>Pleosporales</taxon>
        <taxon>Amniculicolaceae</taxon>
        <taxon>Amniculicola</taxon>
    </lineage>
</organism>
<sequence length="347" mass="39925">MVPPAKRFKFFRPQAEDEDEATSTEDTVPLIIRFYDPGEKARDHSDRTLDDILDWEDRRLEHCHNYIQILFPLPEGSPFNFEAPIITRRVMDAFRSRPALRMRLVESFVRMLEFFGFEFVDEEEIARLEAKKEKTYAGENDPVEEKIETNVTVGSMEVVKEAETAQATESMDENTEAGASPQTQPQPTDVEPTEGETPVDPTVAPSSAGEVTTTSSLLDDFEYPPAAIIVPAKGKIPALALSHNYRRKFGNWAVYFDHNHLRITRILRCLRVLGLQEEAEAFYSALKWTYEYPEVRINEKSMIFWTRAMKRPLSVSPDGDEIRWLQKWELEMEKAAEKEAGKEVEKV</sequence>
<dbReference type="PANTHER" id="PTHR14015">
    <property type="entry name" value="OPIOID GROWTH FACTOR RECEPTOR OGFR ZETA-TYPE OPIOID RECEPTOR"/>
    <property type="match status" value="1"/>
</dbReference>
<keyword evidence="5" id="KW-1185">Reference proteome</keyword>
<feature type="region of interest" description="Disordered" evidence="2">
    <location>
        <begin position="162"/>
        <end position="211"/>
    </location>
</feature>
<evidence type="ECO:0000313" key="4">
    <source>
        <dbReference type="EMBL" id="KAF1998442.1"/>
    </source>
</evidence>
<dbReference type="EMBL" id="ML977604">
    <property type="protein sequence ID" value="KAF1998442.1"/>
    <property type="molecule type" value="Genomic_DNA"/>
</dbReference>
<evidence type="ECO:0000256" key="1">
    <source>
        <dbReference type="ARBA" id="ARBA00010365"/>
    </source>
</evidence>